<keyword evidence="3" id="KW-1185">Reference proteome</keyword>
<gene>
    <name evidence="2" type="ORF">JKP34_10845</name>
</gene>
<dbReference type="InterPro" id="IPR013783">
    <property type="entry name" value="Ig-like_fold"/>
</dbReference>
<dbReference type="RefSeq" id="WP_201920962.1">
    <property type="nucleotide sequence ID" value="NZ_JAERQG010000002.1"/>
</dbReference>
<dbReference type="Pfam" id="PF18962">
    <property type="entry name" value="Por_Secre_tail"/>
    <property type="match status" value="1"/>
</dbReference>
<dbReference type="NCBIfam" id="TIGR04183">
    <property type="entry name" value="Por_Secre_tail"/>
    <property type="match status" value="1"/>
</dbReference>
<dbReference type="Gene3D" id="2.60.40.10">
    <property type="entry name" value="Immunoglobulins"/>
    <property type="match status" value="1"/>
</dbReference>
<evidence type="ECO:0000259" key="1">
    <source>
        <dbReference type="Pfam" id="PF18962"/>
    </source>
</evidence>
<evidence type="ECO:0000313" key="2">
    <source>
        <dbReference type="EMBL" id="MBL0765749.1"/>
    </source>
</evidence>
<feature type="domain" description="Secretion system C-terminal sorting" evidence="1">
    <location>
        <begin position="2987"/>
        <end position="3063"/>
    </location>
</feature>
<evidence type="ECO:0000313" key="3">
    <source>
        <dbReference type="Proteomes" id="UP000642920"/>
    </source>
</evidence>
<proteinExistence type="predicted"/>
<dbReference type="EMBL" id="JAERQG010000002">
    <property type="protein sequence ID" value="MBL0765749.1"/>
    <property type="molecule type" value="Genomic_DNA"/>
</dbReference>
<dbReference type="InterPro" id="IPR026444">
    <property type="entry name" value="Secre_tail"/>
</dbReference>
<dbReference type="Gene3D" id="2.60.40.740">
    <property type="match status" value="8"/>
</dbReference>
<name>A0A937AFW8_9BACT</name>
<dbReference type="Proteomes" id="UP000642920">
    <property type="component" value="Unassembled WGS sequence"/>
</dbReference>
<organism evidence="2 3">
    <name type="scientific">Marivirga atlantica</name>
    <dbReference type="NCBI Taxonomy" id="1548457"/>
    <lineage>
        <taxon>Bacteria</taxon>
        <taxon>Pseudomonadati</taxon>
        <taxon>Bacteroidota</taxon>
        <taxon>Cytophagia</taxon>
        <taxon>Cytophagales</taxon>
        <taxon>Marivirgaceae</taxon>
        <taxon>Marivirga</taxon>
    </lineage>
</organism>
<reference evidence="2" key="1">
    <citation type="submission" date="2021-01" db="EMBL/GenBank/DDBJ databases">
        <title>Marivirga sp. nov., isolated from intertidal surface sediments.</title>
        <authorList>
            <person name="Zhang M."/>
        </authorList>
    </citation>
    <scope>NUCLEOTIDE SEQUENCE</scope>
    <source>
        <strain evidence="2">SM1354</strain>
    </source>
</reference>
<dbReference type="Pfam" id="PF13573">
    <property type="entry name" value="SprB"/>
    <property type="match status" value="10"/>
</dbReference>
<accession>A0A937AFW8</accession>
<sequence>MKKLFLFIYILIMPFMPYVKAEIAESYNINQTNNNFVIVGAPRVCTDGSGEPYSIQKSDSYSPCTLGNTSYSYLWQVTGGTFSTGGTRYEGAGSPFSSASIIWEENAPIRSVSIAVAISCDGGAYGLTNTDALTVTKKSASECSSGGGGGGDPETCTVAIDGKREFNLYLKKQEAEAYWMNSGVLASSLDPIPSTICADETIQTFGVAFIEGTRAGVTCYQFDNFPTQYMYYRRNGEQTLHSLGTKPIRPRLVLQESDEYVFDIDFNTIGSGDIELIFSRAELSTNSEGAIIANEWSFSTASNFYTILDIEVILPPVFENITFLPPSCPNLEDVDENAKNNATVSFTNTDDNLQWVQINLFKFEEGPGGDIIELENVYQEDTNGDVFTGPVSITAVRPDGYVLLVEKNNENKFIFSKGNYLNENDEEIGRDFGEGYYDIQVTPMQENESGEIVIQDDACTQRYYFKIPDAPVVAISQDIAAANTSLNCFGDNTTLTAMAERQSGDELEYELLKKSGSIFSAVSGYLKSEDSGTEIQFSNVEAGVYKIRVRYKKNESTFCNWIESSEITISQPDQLGLTAETPPTIPSCIGGSDGTIYFTPSGVDESMTLKVYEQEYTGQTSIETAWTEAGTKSLDSDDNNSEQTFDLPAGKYTVALIRNPSCIRLDGAEIVDTRSYDITITPKAPTCKDGQDGKLILTNYSGSQANTSYSISKLYINDVEISQEQINSNYFESNYTDSDYNASDNATAILGLKEEDNVRFTLKEGSCSETDEFEEDIPRVQNYLSLTITSRTQAQCYQNKVSFTIEANNNASDLNAAASSAILRYSDTEAEVPTTSTYTGLSIGANTVSASGLDNARDYYVEVFDGTCDATSTIINFTEKKQPLIAGDSDNPTYPLICFGDDTNINLSMSNTQGDLNNYNLNLQRKLPSESEFSNYSAFTYDVNSSVSLTLKNLPYGVYKLNGEDGEGCQFDQFSFTINQPSQAFQMTKNELEVKFENNSTDYHVSVYGGSDGMLEVTYLGGEEPYVLKLFDDNNNKIAEQQASANTSNIFNNLRASDSNGDPIEYRLEATDNLGCALDPVYYSLKEPDPLELIYDLSTYDNGNYNIQCFDGVDEIHVTVDGGIPEYRVILFTESGDTFDEKTLSVDGGTVTFNNVDAGFYTIEVLDKNNFSGKTQDEDETGTFELKEPLEIGVTTSKSPPTCFRGSDGEFTVEPRGGVPNENGEYLITFYDSDKNPIPGESGWATELTLVATSGDYFYTIIDDLDGCPENFIPFSIDDIARLEISSLTHDYAPCAGDNAAILKVQAINGRSSDGTYTVELYDDADNLLTSEITSASGYFAFEDLFIGDYRVKVLDDEGCSVEQLETVKDRFDSLVITETVIEPSTCANSDNAKLRVYAFGGDGKHLFSIDNQNSWREADSLWTDENGYLQSTVLFDSLESGGIYEVLLKDTNYYAQSFDNSCLISKTDTISITPQLLLNVEKEDVSCYDATDGSLSIYPSYGDEKSLSFFNIKVLKNGDLFAENILELTDLAPANYKVEVRLSAEGACRVVARKEVSISRSPLPLYADVQSTTSYNCANPSEIIVHGNVEGGWPKNGYEYKFNNGTYESFVPNGGVFRFTESLTIGEHVLTIRDSKGCEESTTFTVEPLMLNVEVLNQTDVSCYGGNDGLLQLTSTNGNLAYKLWNATDSFKIAATDTALFDVIPAGTFQLVASSGSCISDTLNFTFNSPDEITIDYNILNQPGCGEANGEVVTNISGGVAPYTTNWLYKGGQLLAADALMAGDYIVIVEDAMGCQKRDSVYLEEQTNLSATVADISQATCGAANASVTLNITGGVPGYSIEWYNSQNALVGNGSLLSNISKGTYYYQLSDQSGCAITDTVFVGGDEALSVSIANATQATCGIANGSVDLSVTGGNAPYTVYWPTTIPVTNGLSASGLKGGIVYEVLVADSTNCEQSFKFSINNTSGPELSINQFNPSCGLANGTIEITSATGKEPLSITWNGVADNSRLKTGLGEGTYSITVTDADSCSTTKVVELEEDLSNQLTVSNSITPSSCGGSNGVIELNIRGGFAPYQISWDDNASITEGRRTNLAAGTYEVTITDSVGCQLEKSIVLNEVASPLLTVESFVLASCGAANGSIVLSQLSNDYRYHWSHDAGITTNSAEGLSAGKYDIYAENGSCTTDTLSFYITSPGTDLNISVVETVAATCETTYDGAAEINISGGASPYTISWNDEQNQNIERASNLLPGTYTVLVTDASGCSAVKSVTVGTVNPIYIASFNKETPSCHTATDGSIEVVVAGGTGNYSYLWSTGASSKTLTGIAAGTYSVEVFDNDECAVSESVTIIAPDSLSLQASVAAPRCYESANGSAELSINGGTAPYRVSWPDGNTSSRRYDLLTGDYAVEVTDDNGCLLTQVVTVPQKDSVTINYTIEHASCYNANDAGIELTSIGNARSPLVKWSNGQRGPILRNVTAGTYTATITDANGCATAFEFTITEPDLLELVDVEEAATKCNDASNGSITYEVKGGTAPYTYRWSDGAISKNRSGLRAGTYEVLVTDNAGCAIAESFEIEEPEPLVITAELTGVSCFGSADGQATIEVNGGTAPYQISWSDGETTFTREDLTAGRYDVTITDANNCSLTQRLTIDNINPIEIESISRDIPSCYQGTDGNISIEVAGGSGDYTISWENGAQGATITNIAAGTYAVTITDGNGCTFNGSIRLDDATPINISQLIVADPICYDEPSGMVAVTPSGGSAPYKVIWEDGVEASERNDLLAGTHSFTIQDAEGCTTAYEVTMENPPLEELSNLPEIVYLCTGGYITLDAGNWGTYSWTSDNTFSSTEREVRIDAEGNYHIEVTNEAGCIDAHDIEVIKDDDLLQADFLLTSEAVVGDTVLIIDISWPMPSTVEWFNPDDKDFYLVSQEADYQEVIFTRTGEFEMSMKANLDQCEAYVTKTINVLSQDEAARLKEEELSKSQGKLHLSTNIYPNPNYGTFRLEVEGNQQHDLDVRIVDLHKGYEYYQLSGKQQQKHVFNITDDRLPAGVYIAVIETNGQTISKRFVVK</sequence>
<dbReference type="SUPFAM" id="SSF49478">
    <property type="entry name" value="Cna protein B-type domain"/>
    <property type="match status" value="1"/>
</dbReference>
<dbReference type="InterPro" id="IPR025667">
    <property type="entry name" value="SprB_repeat"/>
</dbReference>
<comment type="caution">
    <text evidence="2">The sequence shown here is derived from an EMBL/GenBank/DDBJ whole genome shotgun (WGS) entry which is preliminary data.</text>
</comment>
<protein>
    <submittedName>
        <fullName evidence="2">T9SS type A sorting domain-containing protein</fullName>
    </submittedName>
</protein>